<dbReference type="GO" id="GO:0030288">
    <property type="term" value="C:outer membrane-bounded periplasmic space"/>
    <property type="evidence" value="ECO:0007669"/>
    <property type="project" value="TreeGrafter"/>
</dbReference>
<sequence>MSRQVSKGFPVRHLKTIVTAAALALGTAAFGQGAEVALGGLRQDPGLPVEVTSDNLRVDQSDGSATFSGNVLVSQGEMRLTAGEVEVIYAPIGGRIAELRATGGVTLVAGEEAAESQEAVYTIDSGEVVMTGDVVLTQGANALSSNRLTLDLTEGTGVMEGRVRTVFQTGGD</sequence>
<dbReference type="STRING" id="441119.SAMN04488047_101538"/>
<dbReference type="GO" id="GO:0015920">
    <property type="term" value="P:lipopolysaccharide transport"/>
    <property type="evidence" value="ECO:0007669"/>
    <property type="project" value="TreeGrafter"/>
</dbReference>
<dbReference type="Pfam" id="PF03968">
    <property type="entry name" value="LptD_N"/>
    <property type="match status" value="1"/>
</dbReference>
<evidence type="ECO:0000259" key="3">
    <source>
        <dbReference type="Pfam" id="PF03968"/>
    </source>
</evidence>
<gene>
    <name evidence="4" type="ORF">SAMN04488047_101538</name>
</gene>
<dbReference type="OrthoDB" id="9811926at2"/>
<dbReference type="InterPro" id="IPR052037">
    <property type="entry name" value="LPS_export_LptA"/>
</dbReference>
<dbReference type="PANTHER" id="PTHR36504:SF1">
    <property type="entry name" value="LIPOPOLYSACCHARIDE EXPORT SYSTEM PROTEIN LPTA"/>
    <property type="match status" value="1"/>
</dbReference>
<proteinExistence type="predicted"/>
<accession>A0A1I5L983</accession>
<dbReference type="AlphaFoldDB" id="A0A1I5L983"/>
<feature type="domain" description="Organic solvent tolerance-like N-terminal" evidence="3">
    <location>
        <begin position="50"/>
        <end position="155"/>
    </location>
</feature>
<feature type="signal peptide" evidence="2">
    <location>
        <begin position="1"/>
        <end position="31"/>
    </location>
</feature>
<dbReference type="InterPro" id="IPR005653">
    <property type="entry name" value="OstA-like_N"/>
</dbReference>
<evidence type="ECO:0000256" key="1">
    <source>
        <dbReference type="ARBA" id="ARBA00022729"/>
    </source>
</evidence>
<keyword evidence="1 2" id="KW-0732">Signal</keyword>
<evidence type="ECO:0000313" key="4">
    <source>
        <dbReference type="EMBL" id="SFO93934.1"/>
    </source>
</evidence>
<dbReference type="GO" id="GO:0009279">
    <property type="term" value="C:cell outer membrane"/>
    <property type="evidence" value="ECO:0007669"/>
    <property type="project" value="TreeGrafter"/>
</dbReference>
<evidence type="ECO:0000256" key="2">
    <source>
        <dbReference type="SAM" id="SignalP"/>
    </source>
</evidence>
<organism evidence="4 5">
    <name type="scientific">Tranquillimonas alkanivorans</name>
    <dbReference type="NCBI Taxonomy" id="441119"/>
    <lineage>
        <taxon>Bacteria</taxon>
        <taxon>Pseudomonadati</taxon>
        <taxon>Pseudomonadota</taxon>
        <taxon>Alphaproteobacteria</taxon>
        <taxon>Rhodobacterales</taxon>
        <taxon>Roseobacteraceae</taxon>
        <taxon>Tranquillimonas</taxon>
    </lineage>
</organism>
<dbReference type="PANTHER" id="PTHR36504">
    <property type="entry name" value="LIPOPOLYSACCHARIDE EXPORT SYSTEM PROTEIN LPTA"/>
    <property type="match status" value="1"/>
</dbReference>
<protein>
    <submittedName>
        <fullName evidence="4">Lipopolysaccharide export system protein LptA</fullName>
    </submittedName>
</protein>
<dbReference type="GO" id="GO:0017089">
    <property type="term" value="F:glycolipid transfer activity"/>
    <property type="evidence" value="ECO:0007669"/>
    <property type="project" value="TreeGrafter"/>
</dbReference>
<name>A0A1I5L983_9RHOB</name>
<keyword evidence="5" id="KW-1185">Reference proteome</keyword>
<evidence type="ECO:0000313" key="5">
    <source>
        <dbReference type="Proteomes" id="UP000199356"/>
    </source>
</evidence>
<dbReference type="Proteomes" id="UP000199356">
    <property type="component" value="Unassembled WGS sequence"/>
</dbReference>
<dbReference type="EMBL" id="FOXA01000001">
    <property type="protein sequence ID" value="SFO93934.1"/>
    <property type="molecule type" value="Genomic_DNA"/>
</dbReference>
<feature type="chain" id="PRO_5011624792" evidence="2">
    <location>
        <begin position="32"/>
        <end position="172"/>
    </location>
</feature>
<reference evidence="4 5" key="1">
    <citation type="submission" date="2016-10" db="EMBL/GenBank/DDBJ databases">
        <authorList>
            <person name="de Groot N.N."/>
        </authorList>
    </citation>
    <scope>NUCLEOTIDE SEQUENCE [LARGE SCALE GENOMIC DNA]</scope>
    <source>
        <strain evidence="4 5">DSM 19547</strain>
    </source>
</reference>
<dbReference type="Gene3D" id="2.60.450.10">
    <property type="entry name" value="Lipopolysaccharide (LPS) transport protein A like domain"/>
    <property type="match status" value="1"/>
</dbReference>